<evidence type="ECO:0000256" key="1">
    <source>
        <dbReference type="SAM" id="MobiDB-lite"/>
    </source>
</evidence>
<feature type="compositionally biased region" description="Basic and acidic residues" evidence="1">
    <location>
        <begin position="258"/>
        <end position="273"/>
    </location>
</feature>
<comment type="caution">
    <text evidence="2">The sequence shown here is derived from an EMBL/GenBank/DDBJ whole genome shotgun (WGS) entry which is preliminary data.</text>
</comment>
<proteinExistence type="predicted"/>
<dbReference type="AlphaFoldDB" id="A0A4S8S6Z0"/>
<sequence>MGIQGYLKRDCASSSLAALYQICAFWADRPCNSTLHSTVTLTLILILTLTRIRFIIIISSATPWSPHTKTSLTYHPVQHITQEGLQTMAPSKPLQKIFGSDQYFWCSEEENTVIKTWLVNQHHKYPHIYATYINDANMVIRRKHNGQVAEHDGRMRAFLEQYPMTYTKVIEEFVWYTANVLETSSTVTGPHMTGLINVESHGNDPEALSMAKDQLYKHVFDVETRHKHWEKRRELGTLNSNDVEPLTKQQKSMQRSQRRWDEQYQQREVRPSDDATIDPAFWADEYGENSAEYAGRLMLDLEVKKGGGNQHDAGEDEEMEG</sequence>
<reference evidence="2 3" key="1">
    <citation type="submission" date="2018-10" db="EMBL/GenBank/DDBJ databases">
        <title>Fifty Aureobasidium pullulans genomes reveal a recombining polyextremotolerant generalist.</title>
        <authorList>
            <person name="Gostincar C."/>
            <person name="Turk M."/>
            <person name="Zajc J."/>
            <person name="Gunde-Cimerman N."/>
        </authorList>
    </citation>
    <scope>NUCLEOTIDE SEQUENCE [LARGE SCALE GENOMIC DNA]</scope>
    <source>
        <strain evidence="2 3">EXF-11900</strain>
    </source>
</reference>
<evidence type="ECO:0000313" key="3">
    <source>
        <dbReference type="Proteomes" id="UP000304951"/>
    </source>
</evidence>
<dbReference type="EMBL" id="QZAF01000578">
    <property type="protein sequence ID" value="THV65991.1"/>
    <property type="molecule type" value="Genomic_DNA"/>
</dbReference>
<accession>A0A4S8S6Z0</accession>
<dbReference type="Proteomes" id="UP000304951">
    <property type="component" value="Unassembled WGS sequence"/>
</dbReference>
<evidence type="ECO:0000313" key="2">
    <source>
        <dbReference type="EMBL" id="THV65991.1"/>
    </source>
</evidence>
<name>A0A4S8S6Z0_AURPU</name>
<feature type="region of interest" description="Disordered" evidence="1">
    <location>
        <begin position="235"/>
        <end position="273"/>
    </location>
</feature>
<protein>
    <submittedName>
        <fullName evidence="2">Uncharacterized protein</fullName>
    </submittedName>
</protein>
<gene>
    <name evidence="2" type="ORF">D6D28_08685</name>
</gene>
<organism evidence="2 3">
    <name type="scientific">Aureobasidium pullulans</name>
    <name type="common">Black yeast</name>
    <name type="synonym">Pullularia pullulans</name>
    <dbReference type="NCBI Taxonomy" id="5580"/>
    <lineage>
        <taxon>Eukaryota</taxon>
        <taxon>Fungi</taxon>
        <taxon>Dikarya</taxon>
        <taxon>Ascomycota</taxon>
        <taxon>Pezizomycotina</taxon>
        <taxon>Dothideomycetes</taxon>
        <taxon>Dothideomycetidae</taxon>
        <taxon>Dothideales</taxon>
        <taxon>Saccotheciaceae</taxon>
        <taxon>Aureobasidium</taxon>
    </lineage>
</organism>